<feature type="compositionally biased region" description="Basic and acidic residues" evidence="1">
    <location>
        <begin position="54"/>
        <end position="65"/>
    </location>
</feature>
<keyword evidence="3" id="KW-1185">Reference proteome</keyword>
<organism evidence="2 3">
    <name type="scientific">Rhodopseudomonas rhenobacensis</name>
    <dbReference type="NCBI Taxonomy" id="87461"/>
    <lineage>
        <taxon>Bacteria</taxon>
        <taxon>Pseudomonadati</taxon>
        <taxon>Pseudomonadota</taxon>
        <taxon>Alphaproteobacteria</taxon>
        <taxon>Hyphomicrobiales</taxon>
        <taxon>Nitrobacteraceae</taxon>
        <taxon>Rhodopseudomonas</taxon>
    </lineage>
</organism>
<dbReference type="EMBL" id="JACHIH010000036">
    <property type="protein sequence ID" value="MBB5049404.1"/>
    <property type="molecule type" value="Genomic_DNA"/>
</dbReference>
<comment type="caution">
    <text evidence="2">The sequence shown here is derived from an EMBL/GenBank/DDBJ whole genome shotgun (WGS) entry which is preliminary data.</text>
</comment>
<gene>
    <name evidence="2" type="ORF">HNR60_004182</name>
</gene>
<evidence type="ECO:0000256" key="1">
    <source>
        <dbReference type="SAM" id="MobiDB-lite"/>
    </source>
</evidence>
<dbReference type="Proteomes" id="UP000542353">
    <property type="component" value="Unassembled WGS sequence"/>
</dbReference>
<accession>A0A7W7Z7H1</accession>
<proteinExistence type="predicted"/>
<name>A0A7W7Z7H1_9BRAD</name>
<evidence type="ECO:0000313" key="2">
    <source>
        <dbReference type="EMBL" id="MBB5049404.1"/>
    </source>
</evidence>
<feature type="region of interest" description="Disordered" evidence="1">
    <location>
        <begin position="44"/>
        <end position="65"/>
    </location>
</feature>
<dbReference type="RefSeq" id="WP_184261614.1">
    <property type="nucleotide sequence ID" value="NZ_JACHIH010000036.1"/>
</dbReference>
<protein>
    <submittedName>
        <fullName evidence="2">Uncharacterized protein</fullName>
    </submittedName>
</protein>
<reference evidence="2 3" key="1">
    <citation type="submission" date="2020-08" db="EMBL/GenBank/DDBJ databases">
        <title>Genomic Encyclopedia of Type Strains, Phase IV (KMG-IV): sequencing the most valuable type-strain genomes for metagenomic binning, comparative biology and taxonomic classification.</title>
        <authorList>
            <person name="Goeker M."/>
        </authorList>
    </citation>
    <scope>NUCLEOTIDE SEQUENCE [LARGE SCALE GENOMIC DNA]</scope>
    <source>
        <strain evidence="2 3">DSM 12706</strain>
    </source>
</reference>
<dbReference type="AlphaFoldDB" id="A0A7W7Z7H1"/>
<evidence type="ECO:0000313" key="3">
    <source>
        <dbReference type="Proteomes" id="UP000542353"/>
    </source>
</evidence>
<sequence>MAVLIRYRPWHRKPAKPAPARGISAEQQALIRRLNEVFDRVEDEAKSRAARPVEPQRDDGVKIDR</sequence>